<dbReference type="Pfam" id="PF25917">
    <property type="entry name" value="BSH_RND"/>
    <property type="match status" value="1"/>
</dbReference>
<evidence type="ECO:0000313" key="6">
    <source>
        <dbReference type="Proteomes" id="UP000002875"/>
    </source>
</evidence>
<dbReference type="RefSeq" id="WP_015027648.1">
    <property type="nucleotide sequence ID" value="NC_018748.1"/>
</dbReference>
<keyword evidence="3" id="KW-0732">Signal</keyword>
<gene>
    <name evidence="5" type="ordered locus">Emtol_0797</name>
</gene>
<feature type="coiled-coil region" evidence="2">
    <location>
        <begin position="114"/>
        <end position="182"/>
    </location>
</feature>
<dbReference type="SUPFAM" id="SSF111369">
    <property type="entry name" value="HlyD-like secretion proteins"/>
    <property type="match status" value="1"/>
</dbReference>
<organism evidence="5 6">
    <name type="scientific">Emticicia oligotrophica (strain DSM 17448 / CIP 109782 / MTCC 6937 / GPTSA100-15)</name>
    <dbReference type="NCBI Taxonomy" id="929562"/>
    <lineage>
        <taxon>Bacteria</taxon>
        <taxon>Pseudomonadati</taxon>
        <taxon>Bacteroidota</taxon>
        <taxon>Cytophagia</taxon>
        <taxon>Cytophagales</taxon>
        <taxon>Leadbetterellaceae</taxon>
        <taxon>Emticicia</taxon>
    </lineage>
</organism>
<evidence type="ECO:0000259" key="4">
    <source>
        <dbReference type="Pfam" id="PF25917"/>
    </source>
</evidence>
<dbReference type="PANTHER" id="PTHR30469:SF15">
    <property type="entry name" value="HLYD FAMILY OF SECRETION PROTEINS"/>
    <property type="match status" value="1"/>
</dbReference>
<evidence type="ECO:0000313" key="5">
    <source>
        <dbReference type="EMBL" id="AFK01948.1"/>
    </source>
</evidence>
<keyword evidence="1 2" id="KW-0175">Coiled coil</keyword>
<dbReference type="EMBL" id="CP002961">
    <property type="protein sequence ID" value="AFK01948.1"/>
    <property type="molecule type" value="Genomic_DNA"/>
</dbReference>
<feature type="signal peptide" evidence="3">
    <location>
        <begin position="1"/>
        <end position="21"/>
    </location>
</feature>
<evidence type="ECO:0000256" key="3">
    <source>
        <dbReference type="SAM" id="SignalP"/>
    </source>
</evidence>
<dbReference type="InterPro" id="IPR058625">
    <property type="entry name" value="MdtA-like_BSH"/>
</dbReference>
<dbReference type="Gene3D" id="6.10.140.1990">
    <property type="match status" value="1"/>
</dbReference>
<dbReference type="InterPro" id="IPR030190">
    <property type="entry name" value="MacA_alpha-hairpin_sf"/>
</dbReference>
<feature type="domain" description="Multidrug resistance protein MdtA-like barrel-sandwich hybrid" evidence="4">
    <location>
        <begin position="59"/>
        <end position="219"/>
    </location>
</feature>
<dbReference type="PANTHER" id="PTHR30469">
    <property type="entry name" value="MULTIDRUG RESISTANCE PROTEIN MDTA"/>
    <property type="match status" value="1"/>
</dbReference>
<protein>
    <submittedName>
        <fullName evidence="5">Secretion protein HlyD family protein</fullName>
    </submittedName>
</protein>
<evidence type="ECO:0000256" key="2">
    <source>
        <dbReference type="SAM" id="Coils"/>
    </source>
</evidence>
<feature type="chain" id="PRO_5045156822" evidence="3">
    <location>
        <begin position="22"/>
        <end position="316"/>
    </location>
</feature>
<dbReference type="Gene3D" id="2.40.30.170">
    <property type="match status" value="1"/>
</dbReference>
<name>A0ABM5MXV4_EMTOG</name>
<dbReference type="PROSITE" id="PS51257">
    <property type="entry name" value="PROKAR_LIPOPROTEIN"/>
    <property type="match status" value="1"/>
</dbReference>
<proteinExistence type="predicted"/>
<accession>A0ABM5MXV4</accession>
<reference evidence="5 6" key="1">
    <citation type="submission" date="2011-07" db="EMBL/GenBank/DDBJ databases">
        <title>The complete genome of chromosome of Emticicia oligotrophica DSM 17448.</title>
        <authorList>
            <consortium name="US DOE Joint Genome Institute (JGI-PGF)"/>
            <person name="Lucas S."/>
            <person name="Han J."/>
            <person name="Lapidus A."/>
            <person name="Bruce D."/>
            <person name="Goodwin L."/>
            <person name="Pitluck S."/>
            <person name="Peters L."/>
            <person name="Kyrpides N."/>
            <person name="Mavromatis K."/>
            <person name="Ivanova N."/>
            <person name="Ovchinnikova G."/>
            <person name="Teshima H."/>
            <person name="Detter J.C."/>
            <person name="Tapia R."/>
            <person name="Han C."/>
            <person name="Land M."/>
            <person name="Hauser L."/>
            <person name="Markowitz V."/>
            <person name="Cheng J.-F."/>
            <person name="Hugenholtz P."/>
            <person name="Woyke T."/>
            <person name="Wu D."/>
            <person name="Tindall B."/>
            <person name="Pomrenke H."/>
            <person name="Brambilla E."/>
            <person name="Klenk H.-P."/>
            <person name="Eisen J.A."/>
        </authorList>
    </citation>
    <scope>NUCLEOTIDE SEQUENCE [LARGE SCALE GENOMIC DNA]</scope>
    <source>
        <strain evidence="5 6">DSM 17448</strain>
    </source>
</reference>
<evidence type="ECO:0000256" key="1">
    <source>
        <dbReference type="ARBA" id="ARBA00023054"/>
    </source>
</evidence>
<sequence length="316" mass="34589">MKNFLSIIFVLAVLTSCNKKADNDATQKAKADSLAKVPTTNNQILGVARIEPEDGILQLTAGTSGRVLAVLIKENQEVAKGQNLLQIENSIEQAQLEQSESKISTQKAAVAVSQANLETARVNLKNARDTYERNLRLFEGNAQTKQALDDSKATVDKLTKEVETAAANIEQAKSKINEIQADINYFRTVVNQKKSVALLAGKVLKVLTKTGDYVNNTTQIAEFAPKGSLIAKTEVDELYAEKIQLGQKAFIISQTTGDTLAQGSVSYAADYLKQKSLFKDQSTEQEDRRVRDVSIRLESGKMPLIGSRVDCVILLK</sequence>
<keyword evidence="6" id="KW-1185">Reference proteome</keyword>
<dbReference type="Proteomes" id="UP000002875">
    <property type="component" value="Chromosome"/>
</dbReference>